<dbReference type="GO" id="GO:0006508">
    <property type="term" value="P:proteolysis"/>
    <property type="evidence" value="ECO:0007669"/>
    <property type="project" value="InterPro"/>
</dbReference>
<dbReference type="Proteomes" id="UP000678237">
    <property type="component" value="Unassembled WGS sequence"/>
</dbReference>
<protein>
    <recommendedName>
        <fullName evidence="2">Gingipain domain-containing protein</fullName>
    </recommendedName>
</protein>
<sequence>MALQGGRAKLWASWLVLLLVVPLAAGAPSPGITVQPLSPFSGVLFAIQNVLAGFFPQQAPPPVPVPPEPVVEWVKYPKRIDDFSGQAKYDFEFRLKNAAADDLVFNLEYAHKRLGFGERVLASYHFGGARSGRVTLSGAELKALLEPDMLGPFALDSSNTLEGRVRFTPPHGVMQFKDYSFYGSEIPVGKIDKWPIEKAPAVVEPMKMAIDVDEGLPVPRFGDPLYYTNMVYHIQMPRPPSPPAEAMFLGLLPADQQPGTQRAAFQWASPFMDAKRGEGKAYNFSVTVKQFERKGSFVEAMLVLWGNGKEPVATPTLRLEVNKPYRFYLVWGREGGKVLDSPFTLLFFDDDPTNAGQEPGPAPPGAQEGPKAAPPQEPVQPPKPGPGEEPSALDVQWTPKTSVIDFKTMGKESGAFAFEVKAGAAAGDLVHVRILDAQGEVLLDQDLQGMRAGELRLPREAVQGLFDGAHELAIFNATTQRYLSGRASFEVRNSPKKKPDDVEWRAAPTWVDAAKPESVAQPFTVRFNVSPADFELGFYRRERGQPGELIQPLSLRGQVQPGAEATFVLNKAVLLSLFGNGEFQLVVKNKRTQKTYDNGPVFSVQGVQDLYWLKPSPTEKIPAELPEDVFLGEPKATIDLSEAGEADLFLRWIVSANVKPFQGKMVIRRMGEEKPWSESPLSAWNPGPVTLPFTKANLEALYFQGERKVQVFIERVDGSRIGEPLLLVFTKSVPPALKEAETGLREILVGVTPRKPVAVFERTYIIPPGKDKKLAFGVRNQKANELTLTSADPLLVQFRGLDARSPGNRRGEVLSMQATIEDPDAGKVRLKVTTDYSKFLDSFSSFKALPEDVFRVTLPFHWTSGASNKTFDVRVIRNQPGVVLFSSALSWEAKAAAQEIARREGWYSSEAVAQNFSTAYGLQIVRRTLMGLNDGNPSEQPLRYLFIVGDESSIPILDSTGVIPLDPLKAQAKSRDGGKPLFAPGKLVLDHFFANLDDSADEELAVGRLPFDDAEKIRNYMAYYYALPWDPDYRKPGSENYLSYAFVVWPDETYRSTDLQAITRGQIEAAFQFSGLEPMLLENQQFAGQARRTNQTAPVNVYYDPAWVRPLLENTQFALLNSHGNTCGFATPVPGQKMDEKACKTFLQDELSEFPSNSQFFCEACLTAHDFGKVALQKGLANFFGCYESCVPVVPALFNAGAGYPFGRFASDYLGAQEFTVFNAVGQYARPPLPNEPFDSHRFSADDAERYRKQWIESQWILYGNPRTGMPSPPVTPAEQPRYSLQGDRLTVWLPRPSLENAFARKSFKLTREEAANLRAGYYAVGAMARSVYKQFFLPMTLSSKEPPTLDELCVYPRLDFSSLYVKTSPSRVTELLSKAPASQPALVRSAQTLADEVHKNFFVFFRSQKPGQPPAKNTWANGQPIEEKPVVLPLSRACPADVSMDFVALDHRLFLYNGESTIPLQNLGQSLPDLSVFKGVREARLLVKSADGKTEFKPLLDVFGRNARWRGFLPLEGNDLRFGFGWAGETELSGILQEERSPLVIDLSSTLRPNSFMPEELFALESKTPPGPLQLEFTLERK</sequence>
<accession>A0A8T4L555</accession>
<feature type="compositionally biased region" description="Low complexity" evidence="1">
    <location>
        <begin position="355"/>
        <end position="371"/>
    </location>
</feature>
<dbReference type="EMBL" id="JAGVWE010000002">
    <property type="protein sequence ID" value="MBS3062428.1"/>
    <property type="molecule type" value="Genomic_DNA"/>
</dbReference>
<comment type="caution">
    <text evidence="3">The sequence shown here is derived from an EMBL/GenBank/DDBJ whole genome shotgun (WGS) entry which is preliminary data.</text>
</comment>
<reference evidence="3" key="1">
    <citation type="submission" date="2021-03" db="EMBL/GenBank/DDBJ databases">
        <authorList>
            <person name="Jaffe A."/>
        </authorList>
    </citation>
    <scope>NUCLEOTIDE SEQUENCE</scope>
    <source>
        <strain evidence="3">RIFCSPLOWO2_01_FULL_58_19</strain>
    </source>
</reference>
<evidence type="ECO:0000256" key="1">
    <source>
        <dbReference type="SAM" id="MobiDB-lite"/>
    </source>
</evidence>
<organism evidence="3 4">
    <name type="scientific">Candidatus Iainarchaeum sp</name>
    <dbReference type="NCBI Taxonomy" id="3101447"/>
    <lineage>
        <taxon>Archaea</taxon>
        <taxon>Candidatus Iainarchaeota</taxon>
        <taxon>Candidatus Iainarchaeia</taxon>
        <taxon>Candidatus Iainarchaeales</taxon>
        <taxon>Candidatus Iainarchaeaceae</taxon>
        <taxon>Candidatus Iainarchaeum</taxon>
    </lineage>
</organism>
<feature type="domain" description="Gingipain" evidence="2">
    <location>
        <begin position="925"/>
        <end position="1022"/>
    </location>
</feature>
<name>A0A8T4L555_9ARCH</name>
<evidence type="ECO:0000313" key="4">
    <source>
        <dbReference type="Proteomes" id="UP000678237"/>
    </source>
</evidence>
<dbReference type="GO" id="GO:0008234">
    <property type="term" value="F:cysteine-type peptidase activity"/>
    <property type="evidence" value="ECO:0007669"/>
    <property type="project" value="InterPro"/>
</dbReference>
<dbReference type="Pfam" id="PF01364">
    <property type="entry name" value="Peptidase_C25"/>
    <property type="match status" value="1"/>
</dbReference>
<gene>
    <name evidence="3" type="ORF">J4203_01020</name>
</gene>
<evidence type="ECO:0000313" key="3">
    <source>
        <dbReference type="EMBL" id="MBS3062428.1"/>
    </source>
</evidence>
<feature type="compositionally biased region" description="Pro residues" evidence="1">
    <location>
        <begin position="372"/>
        <end position="387"/>
    </location>
</feature>
<reference evidence="3" key="2">
    <citation type="submission" date="2021-05" db="EMBL/GenBank/DDBJ databases">
        <title>Protein family content uncovers lineage relationships and bacterial pathway maintenance mechanisms in DPANN archaea.</title>
        <authorList>
            <person name="Castelle C.J."/>
            <person name="Meheust R."/>
            <person name="Jaffe A.L."/>
            <person name="Seitz K."/>
            <person name="Gong X."/>
            <person name="Baker B.J."/>
            <person name="Banfield J.F."/>
        </authorList>
    </citation>
    <scope>NUCLEOTIDE SEQUENCE</scope>
    <source>
        <strain evidence="3">RIFCSPLOWO2_01_FULL_58_19</strain>
    </source>
</reference>
<feature type="region of interest" description="Disordered" evidence="1">
    <location>
        <begin position="349"/>
        <end position="393"/>
    </location>
</feature>
<proteinExistence type="predicted"/>
<dbReference type="InterPro" id="IPR001769">
    <property type="entry name" value="Gingipain"/>
</dbReference>
<evidence type="ECO:0000259" key="2">
    <source>
        <dbReference type="Pfam" id="PF01364"/>
    </source>
</evidence>